<evidence type="ECO:0000259" key="2">
    <source>
        <dbReference type="Pfam" id="PF16242"/>
    </source>
</evidence>
<evidence type="ECO:0000256" key="1">
    <source>
        <dbReference type="SAM" id="MobiDB-lite"/>
    </source>
</evidence>
<reference evidence="3 4" key="1">
    <citation type="journal article" date="2007" name="J. Bacteriol.">
        <title>Whole-genome analysis of the methyl tert-butyl ether-degrading beta-proteobacterium Methylibium petroleiphilum PM1.</title>
        <authorList>
            <person name="Kane S.R."/>
            <person name="Chakicherla A.Y."/>
            <person name="Chain P.S.G."/>
            <person name="Schmidt R."/>
            <person name="Shin M.W."/>
            <person name="Legler T.C."/>
            <person name="Scow K.M."/>
            <person name="Larimer F.W."/>
            <person name="Lucas S.M."/>
            <person name="Richardson P.M."/>
            <person name="Hristova K.R."/>
        </authorList>
    </citation>
    <scope>NUCLEOTIDE SEQUENCE [LARGE SCALE GENOMIC DNA]</scope>
    <source>
        <strain evidence="4">ATCC BAA-1232 / LMG 22953 / PM1</strain>
    </source>
</reference>
<organism evidence="3 4">
    <name type="scientific">Methylibium petroleiphilum (strain ATCC BAA-1232 / LMG 22953 / PM1)</name>
    <dbReference type="NCBI Taxonomy" id="420662"/>
    <lineage>
        <taxon>Bacteria</taxon>
        <taxon>Pseudomonadati</taxon>
        <taxon>Pseudomonadota</taxon>
        <taxon>Betaproteobacteria</taxon>
        <taxon>Burkholderiales</taxon>
        <taxon>Sphaerotilaceae</taxon>
        <taxon>Methylibium</taxon>
    </lineage>
</organism>
<accession>A2SHU5</accession>
<dbReference type="PANTHER" id="PTHR34818:SF1">
    <property type="entry name" value="PROTEIN BLI-3"/>
    <property type="match status" value="1"/>
</dbReference>
<dbReference type="Gene3D" id="2.30.110.10">
    <property type="entry name" value="Electron Transport, Fmn-binding Protein, Chain A"/>
    <property type="match status" value="1"/>
</dbReference>
<evidence type="ECO:0000313" key="4">
    <source>
        <dbReference type="Proteomes" id="UP000000366"/>
    </source>
</evidence>
<proteinExistence type="predicted"/>
<dbReference type="Proteomes" id="UP000000366">
    <property type="component" value="Chromosome"/>
</dbReference>
<protein>
    <submittedName>
        <fullName evidence="3">Uncharacterized stress protein</fullName>
    </submittedName>
</protein>
<dbReference type="SUPFAM" id="SSF50475">
    <property type="entry name" value="FMN-binding split barrel"/>
    <property type="match status" value="1"/>
</dbReference>
<dbReference type="AlphaFoldDB" id="A2SHU5"/>
<dbReference type="HOGENOM" id="CLU_091428_1_2_4"/>
<dbReference type="eggNOG" id="COG3871">
    <property type="taxonomic scope" value="Bacteria"/>
</dbReference>
<dbReference type="EMBL" id="CP000555">
    <property type="protein sequence ID" value="ABM95134.1"/>
    <property type="molecule type" value="Genomic_DNA"/>
</dbReference>
<feature type="domain" description="General stress protein FMN-binding split barrel" evidence="2">
    <location>
        <begin position="21"/>
        <end position="153"/>
    </location>
</feature>
<name>A2SHU5_METPP</name>
<dbReference type="Pfam" id="PF16242">
    <property type="entry name" value="Pyrid_ox_like"/>
    <property type="match status" value="1"/>
</dbReference>
<dbReference type="STRING" id="420662.Mpe_A2178"/>
<dbReference type="PANTHER" id="PTHR34818">
    <property type="entry name" value="PROTEIN BLI-3"/>
    <property type="match status" value="1"/>
</dbReference>
<dbReference type="KEGG" id="mpt:Mpe_A2178"/>
<gene>
    <name evidence="3" type="ordered locus">Mpe_A2178</name>
</gene>
<feature type="region of interest" description="Disordered" evidence="1">
    <location>
        <begin position="155"/>
        <end position="194"/>
    </location>
</feature>
<dbReference type="InterPro" id="IPR052917">
    <property type="entry name" value="Stress-Dev_Protein"/>
</dbReference>
<keyword evidence="4" id="KW-1185">Reference proteome</keyword>
<evidence type="ECO:0000313" key="3">
    <source>
        <dbReference type="EMBL" id="ABM95134.1"/>
    </source>
</evidence>
<sequence>MNAPQRKEWSMNIETQEAADLNQLASLIDGMSIAMLSGVERDGSLVSRPMTPLEMDGDGALWFFTDVRSEKTERLIPLNLSFSNEANSIYVSISGHGEVVRDREHVKRLWTPYAKPWFLEGPESPYLVLLKFVPHSADYWDAPHSKMMRLVAMNPPTSAAERSDPESNALRPVPRPTRRFEDAVRTPSARRAHA</sequence>
<dbReference type="InterPro" id="IPR012349">
    <property type="entry name" value="Split_barrel_FMN-bd"/>
</dbReference>
<dbReference type="InterPro" id="IPR038725">
    <property type="entry name" value="YdaG_split_barrel_FMN-bd"/>
</dbReference>